<keyword evidence="2" id="KW-0472">Membrane</keyword>
<proteinExistence type="predicted"/>
<dbReference type="Proteomes" id="UP000654947">
    <property type="component" value="Unassembled WGS sequence"/>
</dbReference>
<feature type="region of interest" description="Disordered" evidence="1">
    <location>
        <begin position="1"/>
        <end position="42"/>
    </location>
</feature>
<evidence type="ECO:0000313" key="3">
    <source>
        <dbReference type="EMBL" id="GHD34076.1"/>
    </source>
</evidence>
<accession>A0A918XJR7</accession>
<feature type="transmembrane region" description="Helical" evidence="2">
    <location>
        <begin position="88"/>
        <end position="111"/>
    </location>
</feature>
<comment type="caution">
    <text evidence="3">The sequence shown here is derived from an EMBL/GenBank/DDBJ whole genome shotgun (WGS) entry which is preliminary data.</text>
</comment>
<evidence type="ECO:0000256" key="2">
    <source>
        <dbReference type="SAM" id="Phobius"/>
    </source>
</evidence>
<dbReference type="AlphaFoldDB" id="A0A918XJR7"/>
<protein>
    <submittedName>
        <fullName evidence="3">Uncharacterized protein</fullName>
    </submittedName>
</protein>
<gene>
    <name evidence="3" type="ORF">GCM10007147_39340</name>
</gene>
<evidence type="ECO:0000313" key="4">
    <source>
        <dbReference type="Proteomes" id="UP000654947"/>
    </source>
</evidence>
<dbReference type="RefSeq" id="WP_017576896.1">
    <property type="nucleotide sequence ID" value="NZ_BMXL01000029.1"/>
</dbReference>
<reference evidence="3 4" key="1">
    <citation type="journal article" date="2014" name="Int. J. Syst. Evol. Microbiol.">
        <title>Complete genome sequence of Corynebacterium casei LMG S-19264T (=DSM 44701T), isolated from a smear-ripened cheese.</title>
        <authorList>
            <consortium name="US DOE Joint Genome Institute (JGI-PGF)"/>
            <person name="Walter F."/>
            <person name="Albersmeier A."/>
            <person name="Kalinowski J."/>
            <person name="Ruckert C."/>
        </authorList>
    </citation>
    <scope>NUCLEOTIDE SEQUENCE [LARGE SCALE GENOMIC DNA]</scope>
    <source>
        <strain evidence="3 4">KCTC 19473</strain>
    </source>
</reference>
<dbReference type="EMBL" id="BMXL01000029">
    <property type="protein sequence ID" value="GHD34076.1"/>
    <property type="molecule type" value="Genomic_DNA"/>
</dbReference>
<keyword evidence="2" id="KW-1133">Transmembrane helix</keyword>
<sequence>MYQQPDPYSGDHHQQPDPSVGGWGLPPSLDGGELQPYGGPAGSDPQLLTIGDISVSQHTVVTPGGRFPLQGSVWTVTDMSRTDRSTPAWAIVVGVLTFWWTCLLGLLFLLVKENRTSGHIQVTVQREGHFHATTIPATSPADAHRVHQQVNYVRSLST</sequence>
<keyword evidence="2" id="KW-0812">Transmembrane</keyword>
<keyword evidence="4" id="KW-1185">Reference proteome</keyword>
<name>A0A918XJR7_9ACTN</name>
<evidence type="ECO:0000256" key="1">
    <source>
        <dbReference type="SAM" id="MobiDB-lite"/>
    </source>
</evidence>
<organism evidence="3 4">
    <name type="scientific">Nocardiopsis kunsanensis</name>
    <dbReference type="NCBI Taxonomy" id="141693"/>
    <lineage>
        <taxon>Bacteria</taxon>
        <taxon>Bacillati</taxon>
        <taxon>Actinomycetota</taxon>
        <taxon>Actinomycetes</taxon>
        <taxon>Streptosporangiales</taxon>
        <taxon>Nocardiopsidaceae</taxon>
        <taxon>Nocardiopsis</taxon>
    </lineage>
</organism>